<gene>
    <name evidence="2" type="ORF">GCK72_000453</name>
</gene>
<feature type="compositionally biased region" description="Low complexity" evidence="1">
    <location>
        <begin position="51"/>
        <end position="60"/>
    </location>
</feature>
<accession>A0A6A5HN64</accession>
<protein>
    <submittedName>
        <fullName evidence="2">Uncharacterized protein</fullName>
    </submittedName>
</protein>
<dbReference type="RefSeq" id="XP_053591148.1">
    <property type="nucleotide sequence ID" value="XM_053722503.1"/>
</dbReference>
<sequence>MSLRAPRRSNADGLSENVLKAILEPKASMNMTLKMEEEETDKNMENRGHNTSSTTTTTTTIPRGSVGSLLDTTSVSTCSKVGIEFVEEEGVGHWLSFVLGRDMGFRVHWREEHLVDNGDDFETFGLQTKFWSQDLV</sequence>
<dbReference type="Proteomes" id="UP000483820">
    <property type="component" value="Chromosome I"/>
</dbReference>
<dbReference type="CTD" id="78773096"/>
<evidence type="ECO:0000313" key="2">
    <source>
        <dbReference type="EMBL" id="KAF1768641.1"/>
    </source>
</evidence>
<dbReference type="EMBL" id="WUAV01000001">
    <property type="protein sequence ID" value="KAF1768641.1"/>
    <property type="molecule type" value="Genomic_DNA"/>
</dbReference>
<feature type="region of interest" description="Disordered" evidence="1">
    <location>
        <begin position="38"/>
        <end position="65"/>
    </location>
</feature>
<dbReference type="GeneID" id="78773096"/>
<evidence type="ECO:0000256" key="1">
    <source>
        <dbReference type="SAM" id="MobiDB-lite"/>
    </source>
</evidence>
<organism evidence="2 3">
    <name type="scientific">Caenorhabditis remanei</name>
    <name type="common">Caenorhabditis vulgaris</name>
    <dbReference type="NCBI Taxonomy" id="31234"/>
    <lineage>
        <taxon>Eukaryota</taxon>
        <taxon>Metazoa</taxon>
        <taxon>Ecdysozoa</taxon>
        <taxon>Nematoda</taxon>
        <taxon>Chromadorea</taxon>
        <taxon>Rhabditida</taxon>
        <taxon>Rhabditina</taxon>
        <taxon>Rhabditomorpha</taxon>
        <taxon>Rhabditoidea</taxon>
        <taxon>Rhabditidae</taxon>
        <taxon>Peloderinae</taxon>
        <taxon>Caenorhabditis</taxon>
    </lineage>
</organism>
<proteinExistence type="predicted"/>
<dbReference type="KEGG" id="crq:GCK72_000453"/>
<evidence type="ECO:0000313" key="3">
    <source>
        <dbReference type="Proteomes" id="UP000483820"/>
    </source>
</evidence>
<reference evidence="2 3" key="1">
    <citation type="submission" date="2019-12" db="EMBL/GenBank/DDBJ databases">
        <title>Chromosome-level assembly of the Caenorhabditis remanei genome.</title>
        <authorList>
            <person name="Teterina A.A."/>
            <person name="Willis J.H."/>
            <person name="Phillips P.C."/>
        </authorList>
    </citation>
    <scope>NUCLEOTIDE SEQUENCE [LARGE SCALE GENOMIC DNA]</scope>
    <source>
        <strain evidence="2 3">PX506</strain>
        <tissue evidence="2">Whole organism</tissue>
    </source>
</reference>
<name>A0A6A5HN64_CAERE</name>
<comment type="caution">
    <text evidence="2">The sequence shown here is derived from an EMBL/GenBank/DDBJ whole genome shotgun (WGS) entry which is preliminary data.</text>
</comment>
<dbReference type="AlphaFoldDB" id="A0A6A5HN64"/>